<sequence>MLRALVAATLSAHGAARSQERPEKPEKPKLTLAVGGKTTLYYLPLTIAEHLGFFAEEGLEVELQDHAGGGLALQSLLHGRADVGAGGFEHTILLRQRGLTCRAFALLGRAPQLVFGVGTRALPDFREVSQLRGRRVGISAPDSSTHWFARMVLARAGVAAADVEYVGIGTSTAAAAALREGRIDALASVDPVISLLEFRGEIRVVADTRSPRGTQELFGGPMPGGCVFAPQAFVVRYPQTVQAIANATVRALKWLQTAGPSDIVRGVPEAYMYGDRAIYLASLEKARAAFSPDGVVSEEAVTTAHRVVAQYGGGFTRVQAPGATYTNDFVRRAKLKFQVS</sequence>
<dbReference type="Pfam" id="PF09084">
    <property type="entry name" value="NMT1"/>
    <property type="match status" value="1"/>
</dbReference>
<organism evidence="5 6">
    <name type="scientific">Ottowia testudinis</name>
    <dbReference type="NCBI Taxonomy" id="2816950"/>
    <lineage>
        <taxon>Bacteria</taxon>
        <taxon>Pseudomonadati</taxon>
        <taxon>Pseudomonadota</taxon>
        <taxon>Betaproteobacteria</taxon>
        <taxon>Burkholderiales</taxon>
        <taxon>Comamonadaceae</taxon>
        <taxon>Ottowia</taxon>
    </lineage>
</organism>
<evidence type="ECO:0000313" key="6">
    <source>
        <dbReference type="Proteomes" id="UP000663903"/>
    </source>
</evidence>
<comment type="similarity">
    <text evidence="2">Belongs to the bacterial solute-binding protein SsuA/TauA family.</text>
</comment>
<evidence type="ECO:0000313" key="5">
    <source>
        <dbReference type="EMBL" id="QTD44206.1"/>
    </source>
</evidence>
<reference evidence="5" key="1">
    <citation type="submission" date="2021-03" db="EMBL/GenBank/DDBJ databases">
        <title>Ottowia sp. 27C isolated from the cloaca of a Giant Asian pond turtle (Heosemys grandis).</title>
        <authorList>
            <person name="Spergser J."/>
            <person name="Busse H.-J."/>
        </authorList>
    </citation>
    <scope>NUCLEOTIDE SEQUENCE</scope>
    <source>
        <strain evidence="5">27C</strain>
    </source>
</reference>
<feature type="domain" description="SsuA/THI5-like" evidence="4">
    <location>
        <begin position="42"/>
        <end position="254"/>
    </location>
</feature>
<dbReference type="InterPro" id="IPR015168">
    <property type="entry name" value="SsuA/THI5"/>
</dbReference>
<dbReference type="Proteomes" id="UP000663903">
    <property type="component" value="Chromosome"/>
</dbReference>
<dbReference type="PANTHER" id="PTHR30024:SF47">
    <property type="entry name" value="TAURINE-BINDING PERIPLASMIC PROTEIN"/>
    <property type="match status" value="1"/>
</dbReference>
<proteinExistence type="inferred from homology"/>
<dbReference type="GO" id="GO:0042918">
    <property type="term" value="P:alkanesulfonate transmembrane transport"/>
    <property type="evidence" value="ECO:0007669"/>
    <property type="project" value="TreeGrafter"/>
</dbReference>
<evidence type="ECO:0000259" key="4">
    <source>
        <dbReference type="Pfam" id="PF09084"/>
    </source>
</evidence>
<dbReference type="KEGG" id="otd:J1M35_13865"/>
<evidence type="ECO:0000256" key="3">
    <source>
        <dbReference type="ARBA" id="ARBA00022729"/>
    </source>
</evidence>
<keyword evidence="3" id="KW-0732">Signal</keyword>
<accession>A0A975H2H7</accession>
<dbReference type="Gene3D" id="3.40.190.10">
    <property type="entry name" value="Periplasmic binding protein-like II"/>
    <property type="match status" value="2"/>
</dbReference>
<dbReference type="RefSeq" id="WP_208007762.1">
    <property type="nucleotide sequence ID" value="NZ_CP071796.1"/>
</dbReference>
<keyword evidence="6" id="KW-1185">Reference proteome</keyword>
<dbReference type="GO" id="GO:0042597">
    <property type="term" value="C:periplasmic space"/>
    <property type="evidence" value="ECO:0007669"/>
    <property type="project" value="UniProtKB-SubCell"/>
</dbReference>
<dbReference type="SUPFAM" id="SSF53850">
    <property type="entry name" value="Periplasmic binding protein-like II"/>
    <property type="match status" value="1"/>
</dbReference>
<evidence type="ECO:0000256" key="1">
    <source>
        <dbReference type="ARBA" id="ARBA00004418"/>
    </source>
</evidence>
<comment type="subcellular location">
    <subcellularLocation>
        <location evidence="1">Periplasm</location>
    </subcellularLocation>
</comment>
<dbReference type="PANTHER" id="PTHR30024">
    <property type="entry name" value="ALIPHATIC SULFONATES-BINDING PROTEIN-RELATED"/>
    <property type="match status" value="1"/>
</dbReference>
<name>A0A975H2H7_9BURK</name>
<evidence type="ECO:0000256" key="2">
    <source>
        <dbReference type="ARBA" id="ARBA00010742"/>
    </source>
</evidence>
<dbReference type="AlphaFoldDB" id="A0A975H2H7"/>
<dbReference type="EMBL" id="CP071796">
    <property type="protein sequence ID" value="QTD44206.1"/>
    <property type="molecule type" value="Genomic_DNA"/>
</dbReference>
<protein>
    <submittedName>
        <fullName evidence="5">ABC transporter substrate-binding protein</fullName>
    </submittedName>
</protein>
<gene>
    <name evidence="5" type="ORF">J1M35_13865</name>
</gene>